<feature type="region of interest" description="Disordered" evidence="1">
    <location>
        <begin position="1"/>
        <end position="42"/>
    </location>
</feature>
<accession>C3YFA8</accession>
<sequence length="140" mass="16064">MASVRFAVSSVKEDEDGISNEPVAASSPSESSAPLSPVSPPPRIEIVEYGREPHTYQKVSDVKSHPMMERQDEEEFLQEFLQEAFFLQEFLQEAFFLQECCRHSCRNSCKRKVNSCRKNVSCRNFCRNGLDNDRKHSLCI</sequence>
<feature type="compositionally biased region" description="Low complexity" evidence="1">
    <location>
        <begin position="21"/>
        <end position="36"/>
    </location>
</feature>
<reference evidence="2" key="1">
    <citation type="journal article" date="2008" name="Nature">
        <title>The amphioxus genome and the evolution of the chordate karyotype.</title>
        <authorList>
            <consortium name="US DOE Joint Genome Institute (JGI-PGF)"/>
            <person name="Putnam N.H."/>
            <person name="Butts T."/>
            <person name="Ferrier D.E.K."/>
            <person name="Furlong R.F."/>
            <person name="Hellsten U."/>
            <person name="Kawashima T."/>
            <person name="Robinson-Rechavi M."/>
            <person name="Shoguchi E."/>
            <person name="Terry A."/>
            <person name="Yu J.-K."/>
            <person name="Benito-Gutierrez E.L."/>
            <person name="Dubchak I."/>
            <person name="Garcia-Fernandez J."/>
            <person name="Gibson-Brown J.J."/>
            <person name="Grigoriev I.V."/>
            <person name="Horton A.C."/>
            <person name="de Jong P.J."/>
            <person name="Jurka J."/>
            <person name="Kapitonov V.V."/>
            <person name="Kohara Y."/>
            <person name="Kuroki Y."/>
            <person name="Lindquist E."/>
            <person name="Lucas S."/>
            <person name="Osoegawa K."/>
            <person name="Pennacchio L.A."/>
            <person name="Salamov A.A."/>
            <person name="Satou Y."/>
            <person name="Sauka-Spengler T."/>
            <person name="Schmutz J."/>
            <person name="Shin-I T."/>
            <person name="Toyoda A."/>
            <person name="Bronner-Fraser M."/>
            <person name="Fujiyama A."/>
            <person name="Holland L.Z."/>
            <person name="Holland P.W.H."/>
            <person name="Satoh N."/>
            <person name="Rokhsar D.S."/>
        </authorList>
    </citation>
    <scope>NUCLEOTIDE SEQUENCE [LARGE SCALE GENOMIC DNA]</scope>
    <source>
        <strain evidence="2">S238N-H82</strain>
        <tissue evidence="2">Testes</tissue>
    </source>
</reference>
<gene>
    <name evidence="2" type="ORF">BRAFLDRAFT_121655</name>
</gene>
<protein>
    <submittedName>
        <fullName evidence="2">Uncharacterized protein</fullName>
    </submittedName>
</protein>
<dbReference type="InParanoid" id="C3YFA8"/>
<proteinExistence type="predicted"/>
<organism>
    <name type="scientific">Branchiostoma floridae</name>
    <name type="common">Florida lancelet</name>
    <name type="synonym">Amphioxus</name>
    <dbReference type="NCBI Taxonomy" id="7739"/>
    <lineage>
        <taxon>Eukaryota</taxon>
        <taxon>Metazoa</taxon>
        <taxon>Chordata</taxon>
        <taxon>Cephalochordata</taxon>
        <taxon>Leptocardii</taxon>
        <taxon>Amphioxiformes</taxon>
        <taxon>Branchiostomatidae</taxon>
        <taxon>Branchiostoma</taxon>
    </lineage>
</organism>
<name>C3YFA8_BRAFL</name>
<evidence type="ECO:0000256" key="1">
    <source>
        <dbReference type="SAM" id="MobiDB-lite"/>
    </source>
</evidence>
<dbReference type="EMBL" id="GG666509">
    <property type="protein sequence ID" value="EEN60871.1"/>
    <property type="molecule type" value="Genomic_DNA"/>
</dbReference>
<evidence type="ECO:0000313" key="2">
    <source>
        <dbReference type="EMBL" id="EEN60871.1"/>
    </source>
</evidence>
<dbReference type="AlphaFoldDB" id="C3YFA8"/>